<evidence type="ECO:0000256" key="1">
    <source>
        <dbReference type="SAM" id="Coils"/>
    </source>
</evidence>
<geneLocation type="plasmid" evidence="4 5">
    <name>pPRADMK78_02</name>
</geneLocation>
<feature type="coiled-coil region" evidence="1">
    <location>
        <begin position="1284"/>
        <end position="1325"/>
    </location>
</feature>
<proteinExistence type="predicted"/>
<feature type="signal peptide" evidence="2">
    <location>
        <begin position="1"/>
        <end position="21"/>
    </location>
</feature>
<evidence type="ECO:0000256" key="2">
    <source>
        <dbReference type="SAM" id="SignalP"/>
    </source>
</evidence>
<keyword evidence="4" id="KW-0614">Plasmid</keyword>
<evidence type="ECO:0000313" key="4">
    <source>
        <dbReference type="EMBL" id="QLF72050.1"/>
    </source>
</evidence>
<organism evidence="4 5">
    <name type="scientific">Peteryoungia desertarenae</name>
    <dbReference type="NCBI Taxonomy" id="1813451"/>
    <lineage>
        <taxon>Bacteria</taxon>
        <taxon>Pseudomonadati</taxon>
        <taxon>Pseudomonadota</taxon>
        <taxon>Alphaproteobacteria</taxon>
        <taxon>Hyphomicrobiales</taxon>
        <taxon>Rhizobiaceae</taxon>
        <taxon>Peteryoungia</taxon>
    </lineage>
</organism>
<feature type="domain" description="Peptidase S74" evidence="3">
    <location>
        <begin position="1199"/>
        <end position="1298"/>
    </location>
</feature>
<reference evidence="4 5" key="1">
    <citation type="submission" date="2020-06" db="EMBL/GenBank/DDBJ databases">
        <title>Genome sequence of Rhizobium sp strain ADMK78.</title>
        <authorList>
            <person name="Rahi P."/>
        </authorList>
    </citation>
    <scope>NUCLEOTIDE SEQUENCE [LARGE SCALE GENOMIC DNA]</scope>
    <source>
        <strain evidence="4 5">ADMK78</strain>
        <plasmid evidence="4 5">pPRADMK78_02</plasmid>
    </source>
</reference>
<evidence type="ECO:0000313" key="5">
    <source>
        <dbReference type="Proteomes" id="UP000308530"/>
    </source>
</evidence>
<keyword evidence="5" id="KW-1185">Reference proteome</keyword>
<feature type="chain" id="PRO_5046051578" evidence="2">
    <location>
        <begin position="22"/>
        <end position="1326"/>
    </location>
</feature>
<protein>
    <submittedName>
        <fullName evidence="4">Tail fiber domain-containing protein</fullName>
    </submittedName>
</protein>
<accession>A0ABX6QU30</accession>
<dbReference type="Gene3D" id="2.60.120.40">
    <property type="match status" value="1"/>
</dbReference>
<sequence length="1326" mass="136408">MRFALVALSLLCPLVATSAHAQVWSELAHISATLGVSDSRICIGEASRGDIGCPGFAPTISPTGRINATAGLTVDSVSLTTTGTTWGYLGSGASYLPNLSSNAISATNISASTINGISVTALGGSASPTNVPAFRAVMASDQTGVTANAWVKINFSAEEVDTYANYDSANSRFTPTINGNYLIVASNYCLQGVACYIGIYKNGTMLTYAGANGPSDIKPHASAIVPMNGTSDYIEIYGVTNGTTFSSYGSFFSGSLLASGNGLVSGTGATALSGLTDVSLASPATGQVLTYNGTAWVNATPSATTVISGTTSMVEGWPDAIFCTNSSGFRILYHDYTSASEHYYTAPMSDASSYLHYVVFNGSGNYTGGNNVGDCSSKSIATLYAEGRAFNFIGNSGAGGGALGDRLTSGTLAVTANSATAIVSLSTNGTTWGYLGSSQSYLPNLTAAQVSSTAISTTAVQIASSTTVTACTSTNAGTLRYNSSNTALELCTGSGWQVMGVGIPAGTISAFASTTCPTGWSEYTPARGRFLRGIDNGAGNDPDGTRAPGATQADAFQDHFHTLQIYNPGATLGGGNWQLSNSAMTTAGSAIYDPYPSDPAMQWASYNAAGGAGSNFGFRTAVETRPKNVAITFCQFNGTSNGWNNPLPGGSTSAAGSTGQVQFNNGGAFAASSGLVWDNANTRLGIGTSSPGITLDVRGEGAYIGDGSDFATTADYWLTVAGELGVVNGGNIQFNNGGVRTYVSPNGFHTNEGSLRSYAFTGSGGARLGVNTNTPETTLQVNGTLRIASGGEACDASRTGAIRYTGGDFQFCRNGSSWEALSSVSDRIISATTGITAQSGGVISITTSGVTTGYFDTAGQLVVPGISVTMLNGISSTNGYFSGNVGVGSFPSANANLSIVNSSNIPMSNTSSGHLRIAGNGYSGAIALDANGMNIYHNSASRALVFGTDETERMRITGTGNVGIGTIAPAAPLVVAGTTTARAIAQGQVALGHISDTNWNGNGIMFTNSTVPGTAGVTHRSIVQNAGIMYFGRHTSSNHVADMVIAESGNVGIGTSSPQQEFHVSGTSSGGGNQTVAQFGNGAGSLFLTHTAANISNNARFDDGNWRYQVNGAATTVHLGSGSGEIAFYTAPAGIAGAVATMETRMFINGDTNSPANVIIPATDGASWRTDFPGGWGGGLATWDIAASGLYYSVMAQRSDMRLKKNIVDLQPSTELQRLKLLNPVQYEWKDPKTAKGVQYGFVAQEVEKVWPELVSTADNEEKTKSVSYINMIASLVASVQELATAQKADFARLKAENEALKAANDNHARELQAIREEIRAMKQGR</sequence>
<gene>
    <name evidence="4" type="ORF">FE840_020655</name>
</gene>
<dbReference type="InterPro" id="IPR008983">
    <property type="entry name" value="Tumour_necrosis_fac-like_dom"/>
</dbReference>
<dbReference type="Proteomes" id="UP000308530">
    <property type="component" value="Plasmid pPRADMK78_02"/>
</dbReference>
<dbReference type="SUPFAM" id="SSF88874">
    <property type="entry name" value="Receptor-binding domain of short tail fibre protein gp12"/>
    <property type="match status" value="1"/>
</dbReference>
<keyword evidence="2" id="KW-0732">Signal</keyword>
<evidence type="ECO:0000259" key="3">
    <source>
        <dbReference type="PROSITE" id="PS51688"/>
    </source>
</evidence>
<dbReference type="SUPFAM" id="SSF49842">
    <property type="entry name" value="TNF-like"/>
    <property type="match status" value="1"/>
</dbReference>
<dbReference type="PROSITE" id="PS51688">
    <property type="entry name" value="ICA"/>
    <property type="match status" value="1"/>
</dbReference>
<dbReference type="EMBL" id="CP058352">
    <property type="protein sequence ID" value="QLF72050.1"/>
    <property type="molecule type" value="Genomic_DNA"/>
</dbReference>
<dbReference type="InterPro" id="IPR030392">
    <property type="entry name" value="S74_ICA"/>
</dbReference>
<dbReference type="Pfam" id="PF13884">
    <property type="entry name" value="Peptidase_S74"/>
    <property type="match status" value="1"/>
</dbReference>
<dbReference type="RefSeq" id="WP_179028231.1">
    <property type="nucleotide sequence ID" value="NZ_CP058352.1"/>
</dbReference>
<name>A0ABX6QU30_9HYPH</name>
<keyword evidence="1" id="KW-0175">Coiled coil</keyword>